<reference evidence="1 2" key="1">
    <citation type="submission" date="2019-05" db="EMBL/GenBank/DDBJ databases">
        <title>Another draft genome of Portunus trituberculatus and its Hox gene families provides insights of decapod evolution.</title>
        <authorList>
            <person name="Jeong J.-H."/>
            <person name="Song I."/>
            <person name="Kim S."/>
            <person name="Choi T."/>
            <person name="Kim D."/>
            <person name="Ryu S."/>
            <person name="Kim W."/>
        </authorList>
    </citation>
    <scope>NUCLEOTIDE SEQUENCE [LARGE SCALE GENOMIC DNA]</scope>
    <source>
        <tissue evidence="1">Muscle</tissue>
    </source>
</reference>
<protein>
    <submittedName>
        <fullName evidence="1">Uncharacterized protein</fullName>
    </submittedName>
</protein>
<accession>A0A5B7HRB8</accession>
<keyword evidence="2" id="KW-1185">Reference proteome</keyword>
<sequence length="99" mass="10897">MIPLLITTTHSLIHHQPPREWITQATTVLPDLPTTAPLLRTNAAAVAPSASAADRAALRPARTLWTPNECHACKHYLWNTAPIMENVISCQRNTQIGII</sequence>
<evidence type="ECO:0000313" key="1">
    <source>
        <dbReference type="EMBL" id="MPC72386.1"/>
    </source>
</evidence>
<dbReference type="EMBL" id="VSRR010034648">
    <property type="protein sequence ID" value="MPC72386.1"/>
    <property type="molecule type" value="Genomic_DNA"/>
</dbReference>
<gene>
    <name evidence="1" type="ORF">E2C01_066690</name>
</gene>
<dbReference type="Proteomes" id="UP000324222">
    <property type="component" value="Unassembled WGS sequence"/>
</dbReference>
<organism evidence="1 2">
    <name type="scientific">Portunus trituberculatus</name>
    <name type="common">Swimming crab</name>
    <name type="synonym">Neptunus trituberculatus</name>
    <dbReference type="NCBI Taxonomy" id="210409"/>
    <lineage>
        <taxon>Eukaryota</taxon>
        <taxon>Metazoa</taxon>
        <taxon>Ecdysozoa</taxon>
        <taxon>Arthropoda</taxon>
        <taxon>Crustacea</taxon>
        <taxon>Multicrustacea</taxon>
        <taxon>Malacostraca</taxon>
        <taxon>Eumalacostraca</taxon>
        <taxon>Eucarida</taxon>
        <taxon>Decapoda</taxon>
        <taxon>Pleocyemata</taxon>
        <taxon>Brachyura</taxon>
        <taxon>Eubrachyura</taxon>
        <taxon>Portunoidea</taxon>
        <taxon>Portunidae</taxon>
        <taxon>Portuninae</taxon>
        <taxon>Portunus</taxon>
    </lineage>
</organism>
<proteinExistence type="predicted"/>
<evidence type="ECO:0000313" key="2">
    <source>
        <dbReference type="Proteomes" id="UP000324222"/>
    </source>
</evidence>
<name>A0A5B7HRB8_PORTR</name>
<comment type="caution">
    <text evidence="1">The sequence shown here is derived from an EMBL/GenBank/DDBJ whole genome shotgun (WGS) entry which is preliminary data.</text>
</comment>
<dbReference type="AlphaFoldDB" id="A0A5B7HRB8"/>